<dbReference type="Pfam" id="PF13304">
    <property type="entry name" value="AAA_21"/>
    <property type="match status" value="1"/>
</dbReference>
<sequence length="257" mass="29834">MYPYIHLGNGYHNIRRKAVDRSIDRAIQNIQIESFSEEDDKNIRNTLSHDFRRLLAPRFGGDQFVGDDPREVEGVSLIRDPKLDSHKTSLSEDRSAIIASDIEDFLKRSDIINNLNDFSFNKIVYTENGSKHEVPYEFMGDGFKSIIGCLWHLFDNRTTENVLLLEEPDVHMHPGYVEKLIRQLIKLAKEENIQLFITTHNLDMIEGFLSDPLEESHGEYLRSNFQIIQMTGKIHRELGYEQGKEEVQELNSDLRGI</sequence>
<protein>
    <recommendedName>
        <fullName evidence="1">ATPase AAA-type core domain-containing protein</fullName>
    </recommendedName>
</protein>
<feature type="domain" description="ATPase AAA-type core" evidence="1">
    <location>
        <begin position="99"/>
        <end position="201"/>
    </location>
</feature>
<dbReference type="InterPro" id="IPR003959">
    <property type="entry name" value="ATPase_AAA_core"/>
</dbReference>
<reference evidence="2 3" key="1">
    <citation type="journal article" date="2014" name="PLoS Genet.">
        <title>Phylogenetically driven sequencing of extremely halophilic archaea reveals strategies for static and dynamic osmo-response.</title>
        <authorList>
            <person name="Becker E.A."/>
            <person name="Seitzer P.M."/>
            <person name="Tritt A."/>
            <person name="Larsen D."/>
            <person name="Krusor M."/>
            <person name="Yao A.I."/>
            <person name="Wu D."/>
            <person name="Madern D."/>
            <person name="Eisen J.A."/>
            <person name="Darling A.E."/>
            <person name="Facciotti M.T."/>
        </authorList>
    </citation>
    <scope>NUCLEOTIDE SEQUENCE [LARGE SCALE GENOMIC DNA]</scope>
    <source>
        <strain evidence="2 3">DSM 19288</strain>
    </source>
</reference>
<accession>M0E2A2</accession>
<keyword evidence="3" id="KW-1185">Reference proteome</keyword>
<evidence type="ECO:0000313" key="2">
    <source>
        <dbReference type="EMBL" id="ELZ41925.1"/>
    </source>
</evidence>
<dbReference type="PANTHER" id="PTHR43581:SF4">
    <property type="entry name" value="ATP_GTP PHOSPHATASE"/>
    <property type="match status" value="1"/>
</dbReference>
<dbReference type="Gene3D" id="3.40.50.300">
    <property type="entry name" value="P-loop containing nucleotide triphosphate hydrolases"/>
    <property type="match status" value="1"/>
</dbReference>
<dbReference type="PANTHER" id="PTHR43581">
    <property type="entry name" value="ATP/GTP PHOSPHATASE"/>
    <property type="match status" value="1"/>
</dbReference>
<gene>
    <name evidence="2" type="ORF">C463_11665</name>
</gene>
<dbReference type="GO" id="GO:0016887">
    <property type="term" value="F:ATP hydrolysis activity"/>
    <property type="evidence" value="ECO:0007669"/>
    <property type="project" value="InterPro"/>
</dbReference>
<dbReference type="InterPro" id="IPR051396">
    <property type="entry name" value="Bact_Antivir_Def_Nuclease"/>
</dbReference>
<dbReference type="GO" id="GO:0005524">
    <property type="term" value="F:ATP binding"/>
    <property type="evidence" value="ECO:0007669"/>
    <property type="project" value="InterPro"/>
</dbReference>
<evidence type="ECO:0000313" key="3">
    <source>
        <dbReference type="Proteomes" id="UP000011586"/>
    </source>
</evidence>
<organism evidence="2 3">
    <name type="scientific">Halorubrum californiense DSM 19288</name>
    <dbReference type="NCBI Taxonomy" id="1227465"/>
    <lineage>
        <taxon>Archaea</taxon>
        <taxon>Methanobacteriati</taxon>
        <taxon>Methanobacteriota</taxon>
        <taxon>Stenosarchaea group</taxon>
        <taxon>Halobacteria</taxon>
        <taxon>Halobacteriales</taxon>
        <taxon>Haloferacaceae</taxon>
        <taxon>Halorubrum</taxon>
    </lineage>
</organism>
<dbReference type="EMBL" id="AOJK01000059">
    <property type="protein sequence ID" value="ELZ41925.1"/>
    <property type="molecule type" value="Genomic_DNA"/>
</dbReference>
<dbReference type="STRING" id="1227465.C463_11665"/>
<dbReference type="Proteomes" id="UP000011586">
    <property type="component" value="Unassembled WGS sequence"/>
</dbReference>
<dbReference type="AlphaFoldDB" id="M0E2A2"/>
<dbReference type="PATRIC" id="fig|1227465.4.peg.2276"/>
<dbReference type="SUPFAM" id="SSF52540">
    <property type="entry name" value="P-loop containing nucleoside triphosphate hydrolases"/>
    <property type="match status" value="1"/>
</dbReference>
<evidence type="ECO:0000259" key="1">
    <source>
        <dbReference type="Pfam" id="PF13304"/>
    </source>
</evidence>
<name>M0E2A2_9EURY</name>
<comment type="caution">
    <text evidence="2">The sequence shown here is derived from an EMBL/GenBank/DDBJ whole genome shotgun (WGS) entry which is preliminary data.</text>
</comment>
<dbReference type="InterPro" id="IPR027417">
    <property type="entry name" value="P-loop_NTPase"/>
</dbReference>
<proteinExistence type="predicted"/>